<dbReference type="SUPFAM" id="SSF116734">
    <property type="entry name" value="DNA methylase specificity domain"/>
    <property type="match status" value="1"/>
</dbReference>
<gene>
    <name evidence="5" type="ORF">VZ94_07010</name>
</gene>
<dbReference type="InterPro" id="IPR044946">
    <property type="entry name" value="Restrct_endonuc_typeI_TRD_sf"/>
</dbReference>
<dbReference type="CDD" id="cd17283">
    <property type="entry name" value="RMtype1_S_Hpy180ORF7835P_TRD2-CR2_like"/>
    <property type="match status" value="1"/>
</dbReference>
<dbReference type="EMBL" id="LAJX01000062">
    <property type="protein sequence ID" value="KJV07097.1"/>
    <property type="molecule type" value="Genomic_DNA"/>
</dbReference>
<organism evidence="5 6">
    <name type="scientific">Methylocucumis oryzae</name>
    <dbReference type="NCBI Taxonomy" id="1632867"/>
    <lineage>
        <taxon>Bacteria</taxon>
        <taxon>Pseudomonadati</taxon>
        <taxon>Pseudomonadota</taxon>
        <taxon>Gammaproteobacteria</taxon>
        <taxon>Methylococcales</taxon>
        <taxon>Methylococcaceae</taxon>
        <taxon>Methylocucumis</taxon>
    </lineage>
</organism>
<evidence type="ECO:0000313" key="6">
    <source>
        <dbReference type="Proteomes" id="UP000033684"/>
    </source>
</evidence>
<evidence type="ECO:0000256" key="3">
    <source>
        <dbReference type="ARBA" id="ARBA00023125"/>
    </source>
</evidence>
<dbReference type="Gene3D" id="3.90.220.20">
    <property type="entry name" value="DNA methylase specificity domains"/>
    <property type="match status" value="1"/>
</dbReference>
<keyword evidence="3" id="KW-0238">DNA-binding</keyword>
<protein>
    <recommendedName>
        <fullName evidence="4">Type I restriction modification DNA specificity domain-containing protein</fullName>
    </recommendedName>
</protein>
<dbReference type="GO" id="GO:0009307">
    <property type="term" value="P:DNA restriction-modification system"/>
    <property type="evidence" value="ECO:0007669"/>
    <property type="project" value="UniProtKB-KW"/>
</dbReference>
<proteinExistence type="inferred from homology"/>
<name>A0A0F3IKB0_9GAMM</name>
<dbReference type="Pfam" id="PF01420">
    <property type="entry name" value="Methylase_S"/>
    <property type="match status" value="1"/>
</dbReference>
<evidence type="ECO:0000256" key="1">
    <source>
        <dbReference type="ARBA" id="ARBA00010923"/>
    </source>
</evidence>
<accession>A0A0F3IKB0</accession>
<keyword evidence="6" id="KW-1185">Reference proteome</keyword>
<sequence length="355" mass="39435">MFSAPEDIADLRQAILDLAFAGNISEQLEKITPDLVESLHLRKMELSAEKKIKRETPVIDFPGITEMLGNLPHQWAWVRLNDIASVVRGGSPRPAGDPKFYGGNIPFLKVADVTASKGMFVEGYTSTITEAGLNKTREISTRTVLLTNSGATLGVPAICEFRTTFNDGIAAFIELNEAVFDEYLCLFLKSKTKWLQDIASRGQGQPNLNTEIIRSMWFPLAPIAEQYRVVNRVSELMRICDLLEMKLRKSSEIVERLVIASISSITGITTEQIKDEPMKAPQTELIAPLKLAQAPDIKAQAPLATLLARHNGEMSAKDLWQRFGGEIDAFYAQLKIEIAHGWILAPEPAKMREKA</sequence>
<reference evidence="6" key="1">
    <citation type="submission" date="2015-03" db="EMBL/GenBank/DDBJ databases">
        <title>Draft genome sequence of a novel methanotroph (Sn10-6) isolated from flooded ricefield rhizosphere in India.</title>
        <authorList>
            <person name="Pandit P.S."/>
            <person name="Pore S.D."/>
            <person name="Arora P."/>
            <person name="Kapse N.G."/>
            <person name="Dhakephalkar P.K."/>
            <person name="Rahalkar M.C."/>
        </authorList>
    </citation>
    <scope>NUCLEOTIDE SEQUENCE [LARGE SCALE GENOMIC DNA]</scope>
    <source>
        <strain evidence="6">Sn10-6</strain>
    </source>
</reference>
<dbReference type="PANTHER" id="PTHR43140">
    <property type="entry name" value="TYPE-1 RESTRICTION ENZYME ECOKI SPECIFICITY PROTEIN"/>
    <property type="match status" value="1"/>
</dbReference>
<dbReference type="Proteomes" id="UP000033684">
    <property type="component" value="Unassembled WGS sequence"/>
</dbReference>
<dbReference type="InterPro" id="IPR051212">
    <property type="entry name" value="Type-I_RE_S_subunit"/>
</dbReference>
<comment type="similarity">
    <text evidence="1">Belongs to the type-I restriction system S methylase family.</text>
</comment>
<comment type="caution">
    <text evidence="5">The sequence shown here is derived from an EMBL/GenBank/DDBJ whole genome shotgun (WGS) entry which is preliminary data.</text>
</comment>
<evidence type="ECO:0000313" key="5">
    <source>
        <dbReference type="EMBL" id="KJV07097.1"/>
    </source>
</evidence>
<dbReference type="InterPro" id="IPR000055">
    <property type="entry name" value="Restrct_endonuc_typeI_TRD"/>
</dbReference>
<reference evidence="5 6" key="2">
    <citation type="journal article" date="2016" name="Microb. Ecol.">
        <title>Genome Characteristics of a Novel Type I Methanotroph (Sn10-6) Isolated from a Flooded Indian Rice Field.</title>
        <authorList>
            <person name="Rahalkar M.C."/>
            <person name="Pandit P.S."/>
            <person name="Dhakephalkar P.K."/>
            <person name="Pore S."/>
            <person name="Arora P."/>
            <person name="Kapse N."/>
        </authorList>
    </citation>
    <scope>NUCLEOTIDE SEQUENCE [LARGE SCALE GENOMIC DNA]</scope>
    <source>
        <strain evidence="5 6">Sn10-6</strain>
    </source>
</reference>
<feature type="domain" description="Type I restriction modification DNA specificity" evidence="4">
    <location>
        <begin position="72"/>
        <end position="244"/>
    </location>
</feature>
<evidence type="ECO:0000259" key="4">
    <source>
        <dbReference type="Pfam" id="PF01420"/>
    </source>
</evidence>
<dbReference type="GO" id="GO:0003677">
    <property type="term" value="F:DNA binding"/>
    <property type="evidence" value="ECO:0007669"/>
    <property type="project" value="UniProtKB-KW"/>
</dbReference>
<evidence type="ECO:0000256" key="2">
    <source>
        <dbReference type="ARBA" id="ARBA00022747"/>
    </source>
</evidence>
<dbReference type="PANTHER" id="PTHR43140:SF1">
    <property type="entry name" value="TYPE I RESTRICTION ENZYME ECOKI SPECIFICITY SUBUNIT"/>
    <property type="match status" value="1"/>
</dbReference>
<dbReference type="RefSeq" id="WP_045778687.1">
    <property type="nucleotide sequence ID" value="NZ_LAJX01000062.1"/>
</dbReference>
<dbReference type="AlphaFoldDB" id="A0A0F3IKB0"/>
<dbReference type="PATRIC" id="fig|1632867.3.peg.4874"/>
<keyword evidence="2" id="KW-0680">Restriction system</keyword>
<dbReference type="OrthoDB" id="398435at2"/>